<dbReference type="Proteomes" id="UP000642144">
    <property type="component" value="Unassembled WGS sequence"/>
</dbReference>
<name>A0ABW9VZ72_9BURK</name>
<dbReference type="PANTHER" id="PTHR43581:SF2">
    <property type="entry name" value="EXCINUCLEASE ATPASE SUBUNIT"/>
    <property type="match status" value="1"/>
</dbReference>
<dbReference type="RefSeq" id="WP_161054980.1">
    <property type="nucleotide sequence ID" value="NZ_WWCT01000007.1"/>
</dbReference>
<proteinExistence type="predicted"/>
<dbReference type="InterPro" id="IPR003959">
    <property type="entry name" value="ATPase_AAA_core"/>
</dbReference>
<evidence type="ECO:0000313" key="3">
    <source>
        <dbReference type="Proteomes" id="UP000642144"/>
    </source>
</evidence>
<dbReference type="InterPro" id="IPR051396">
    <property type="entry name" value="Bact_Antivir_Def_Nuclease"/>
</dbReference>
<keyword evidence="3" id="KW-1185">Reference proteome</keyword>
<dbReference type="SUPFAM" id="SSF52540">
    <property type="entry name" value="P-loop containing nucleoside triphosphate hydrolases"/>
    <property type="match status" value="1"/>
</dbReference>
<dbReference type="PANTHER" id="PTHR43581">
    <property type="entry name" value="ATP/GTP PHOSPHATASE"/>
    <property type="match status" value="1"/>
</dbReference>
<feature type="domain" description="ATPase AAA-type core" evidence="1">
    <location>
        <begin position="389"/>
        <end position="455"/>
    </location>
</feature>
<dbReference type="InterPro" id="IPR027417">
    <property type="entry name" value="P-loop_NTPase"/>
</dbReference>
<evidence type="ECO:0000313" key="2">
    <source>
        <dbReference type="EMBL" id="MYN26977.1"/>
    </source>
</evidence>
<accession>A0ABW9VZ72</accession>
<dbReference type="Pfam" id="PF13304">
    <property type="entry name" value="AAA_21"/>
    <property type="match status" value="1"/>
</dbReference>
<dbReference type="Gene3D" id="3.40.50.300">
    <property type="entry name" value="P-loop containing nucleotide triphosphate hydrolases"/>
    <property type="match status" value="1"/>
</dbReference>
<reference evidence="2 3" key="1">
    <citation type="submission" date="2019-12" db="EMBL/GenBank/DDBJ databases">
        <title>Novel species isolated from a subtropical stream in China.</title>
        <authorList>
            <person name="Lu H."/>
        </authorList>
    </citation>
    <scope>NUCLEOTIDE SEQUENCE [LARGE SCALE GENOMIC DNA]</scope>
    <source>
        <strain evidence="2 3">CY42W</strain>
    </source>
</reference>
<sequence length="548" mass="61596">MASKKKKASGVSIKVIFGLEQAANTPPPDDHILIVPDKDRWNDFNFRTKVGVYARVGGKDWSGLAYIGFLTDTVGGPADVDAITQQFDSNSELTIPVMESTRFFTMLPSMNAYREVVYTYGPDIAVRILRAMRDLVVLREFPTKANWLNLAINSQVFQRSFMRTSESFFTFHNAGTILRGLDKEESGHLSNSIGINFRLPGRESDHQLVFHFDRQDDLPKRIAVVIGKNGVGKSQTLGRIVTAALKGHGALIDADTGHRPFINRLMAFAPTNEAKSAFPSDRQRRPSIWYKRFALNRSERNSRGDGIAGTIVQVARSEEHIRNISRWEIFLDAITAIHRWEEIQLPGVDGYMPMRDLRSAGEAEILQKLAFVNQKKDPVRVIAGKGYPLSSGEISFLRFAAQASLHIENGSLLLLDEPETHLHPNFISQIVLLLDNLLRLTSSAAIIATHSVYFVREVFPSQVTVLSVDERGGVLAVKPRLQTFGADVGSISYFVFGEDEPSRLASRVESQLLKNFKNWDELYRRYKDELSTEVLGELREAMEAREKK</sequence>
<evidence type="ECO:0000259" key="1">
    <source>
        <dbReference type="Pfam" id="PF13304"/>
    </source>
</evidence>
<dbReference type="EMBL" id="WWCT01000007">
    <property type="protein sequence ID" value="MYN26977.1"/>
    <property type="molecule type" value="Genomic_DNA"/>
</dbReference>
<gene>
    <name evidence="2" type="ORF">GTP69_11205</name>
</gene>
<comment type="caution">
    <text evidence="2">The sequence shown here is derived from an EMBL/GenBank/DDBJ whole genome shotgun (WGS) entry which is preliminary data.</text>
</comment>
<organism evidence="2 3">
    <name type="scientific">Duganella levis</name>
    <dbReference type="NCBI Taxonomy" id="2692169"/>
    <lineage>
        <taxon>Bacteria</taxon>
        <taxon>Pseudomonadati</taxon>
        <taxon>Pseudomonadota</taxon>
        <taxon>Betaproteobacteria</taxon>
        <taxon>Burkholderiales</taxon>
        <taxon>Oxalobacteraceae</taxon>
        <taxon>Telluria group</taxon>
        <taxon>Duganella</taxon>
    </lineage>
</organism>
<protein>
    <submittedName>
        <fullName evidence="2">AAA family ATPase</fullName>
    </submittedName>
</protein>